<accession>A0A9D4Q7J3</accession>
<dbReference type="AlphaFoldDB" id="A0A9D4Q7J3"/>
<name>A0A9D4Q7J3_RHISA</name>
<comment type="caution">
    <text evidence="2">The sequence shown here is derived from an EMBL/GenBank/DDBJ whole genome shotgun (WGS) entry which is preliminary data.</text>
</comment>
<reference evidence="2" key="2">
    <citation type="submission" date="2021-09" db="EMBL/GenBank/DDBJ databases">
        <authorList>
            <person name="Jia N."/>
            <person name="Wang J."/>
            <person name="Shi W."/>
            <person name="Du L."/>
            <person name="Sun Y."/>
            <person name="Zhan W."/>
            <person name="Jiang J."/>
            <person name="Wang Q."/>
            <person name="Zhang B."/>
            <person name="Ji P."/>
            <person name="Sakyi L.B."/>
            <person name="Cui X."/>
            <person name="Yuan T."/>
            <person name="Jiang B."/>
            <person name="Yang W."/>
            <person name="Lam T.T.-Y."/>
            <person name="Chang Q."/>
            <person name="Ding S."/>
            <person name="Wang X."/>
            <person name="Zhu J."/>
            <person name="Ruan X."/>
            <person name="Zhao L."/>
            <person name="Wei J."/>
            <person name="Que T."/>
            <person name="Du C."/>
            <person name="Cheng J."/>
            <person name="Dai P."/>
            <person name="Han X."/>
            <person name="Huang E."/>
            <person name="Gao Y."/>
            <person name="Liu J."/>
            <person name="Shao H."/>
            <person name="Ye R."/>
            <person name="Li L."/>
            <person name="Wei W."/>
            <person name="Wang X."/>
            <person name="Wang C."/>
            <person name="Huo Q."/>
            <person name="Li W."/>
            <person name="Guo W."/>
            <person name="Chen H."/>
            <person name="Chen S."/>
            <person name="Zhou L."/>
            <person name="Zhou L."/>
            <person name="Ni X."/>
            <person name="Tian J."/>
            <person name="Zhou Y."/>
            <person name="Sheng Y."/>
            <person name="Liu T."/>
            <person name="Pan Y."/>
            <person name="Xia L."/>
            <person name="Li J."/>
            <person name="Zhao F."/>
            <person name="Cao W."/>
        </authorList>
    </citation>
    <scope>NUCLEOTIDE SEQUENCE</scope>
    <source>
        <strain evidence="2">Rsan-2018</strain>
        <tissue evidence="2">Larvae</tissue>
    </source>
</reference>
<organism evidence="2 3">
    <name type="scientific">Rhipicephalus sanguineus</name>
    <name type="common">Brown dog tick</name>
    <name type="synonym">Ixodes sanguineus</name>
    <dbReference type="NCBI Taxonomy" id="34632"/>
    <lineage>
        <taxon>Eukaryota</taxon>
        <taxon>Metazoa</taxon>
        <taxon>Ecdysozoa</taxon>
        <taxon>Arthropoda</taxon>
        <taxon>Chelicerata</taxon>
        <taxon>Arachnida</taxon>
        <taxon>Acari</taxon>
        <taxon>Parasitiformes</taxon>
        <taxon>Ixodida</taxon>
        <taxon>Ixodoidea</taxon>
        <taxon>Ixodidae</taxon>
        <taxon>Rhipicephalinae</taxon>
        <taxon>Rhipicephalus</taxon>
        <taxon>Rhipicephalus</taxon>
    </lineage>
</organism>
<evidence type="ECO:0000313" key="2">
    <source>
        <dbReference type="EMBL" id="KAH7969053.1"/>
    </source>
</evidence>
<feature type="region of interest" description="Disordered" evidence="1">
    <location>
        <begin position="53"/>
        <end position="75"/>
    </location>
</feature>
<gene>
    <name evidence="2" type="ORF">HPB52_014106</name>
</gene>
<protein>
    <submittedName>
        <fullName evidence="2">Uncharacterized protein</fullName>
    </submittedName>
</protein>
<evidence type="ECO:0000256" key="1">
    <source>
        <dbReference type="SAM" id="MobiDB-lite"/>
    </source>
</evidence>
<proteinExistence type="predicted"/>
<dbReference type="EMBL" id="JABSTV010001248">
    <property type="protein sequence ID" value="KAH7969053.1"/>
    <property type="molecule type" value="Genomic_DNA"/>
</dbReference>
<dbReference type="Proteomes" id="UP000821837">
    <property type="component" value="Unassembled WGS sequence"/>
</dbReference>
<evidence type="ECO:0000313" key="3">
    <source>
        <dbReference type="Proteomes" id="UP000821837"/>
    </source>
</evidence>
<keyword evidence="3" id="KW-1185">Reference proteome</keyword>
<sequence>MAQNQTLEDVSSMSVIVRDAQADTHAPVPTTVRVNESPVPLKTVEMRVIGEVVARRNRDASPSSSSSSSEKEEES</sequence>
<reference evidence="2" key="1">
    <citation type="journal article" date="2020" name="Cell">
        <title>Large-Scale Comparative Analyses of Tick Genomes Elucidate Their Genetic Diversity and Vector Capacities.</title>
        <authorList>
            <consortium name="Tick Genome and Microbiome Consortium (TIGMIC)"/>
            <person name="Jia N."/>
            <person name="Wang J."/>
            <person name="Shi W."/>
            <person name="Du L."/>
            <person name="Sun Y."/>
            <person name="Zhan W."/>
            <person name="Jiang J.F."/>
            <person name="Wang Q."/>
            <person name="Zhang B."/>
            <person name="Ji P."/>
            <person name="Bell-Sakyi L."/>
            <person name="Cui X.M."/>
            <person name="Yuan T.T."/>
            <person name="Jiang B.G."/>
            <person name="Yang W.F."/>
            <person name="Lam T.T."/>
            <person name="Chang Q.C."/>
            <person name="Ding S.J."/>
            <person name="Wang X.J."/>
            <person name="Zhu J.G."/>
            <person name="Ruan X.D."/>
            <person name="Zhao L."/>
            <person name="Wei J.T."/>
            <person name="Ye R.Z."/>
            <person name="Que T.C."/>
            <person name="Du C.H."/>
            <person name="Zhou Y.H."/>
            <person name="Cheng J.X."/>
            <person name="Dai P.F."/>
            <person name="Guo W.B."/>
            <person name="Han X.H."/>
            <person name="Huang E.J."/>
            <person name="Li L.F."/>
            <person name="Wei W."/>
            <person name="Gao Y.C."/>
            <person name="Liu J.Z."/>
            <person name="Shao H.Z."/>
            <person name="Wang X."/>
            <person name="Wang C.C."/>
            <person name="Yang T.C."/>
            <person name="Huo Q.B."/>
            <person name="Li W."/>
            <person name="Chen H.Y."/>
            <person name="Chen S.E."/>
            <person name="Zhou L.G."/>
            <person name="Ni X.B."/>
            <person name="Tian J.H."/>
            <person name="Sheng Y."/>
            <person name="Liu T."/>
            <person name="Pan Y.S."/>
            <person name="Xia L.Y."/>
            <person name="Li J."/>
            <person name="Zhao F."/>
            <person name="Cao W.C."/>
        </authorList>
    </citation>
    <scope>NUCLEOTIDE SEQUENCE</scope>
    <source>
        <strain evidence="2">Rsan-2018</strain>
    </source>
</reference>